<dbReference type="Proteomes" id="UP001208570">
    <property type="component" value="Unassembled WGS sequence"/>
</dbReference>
<feature type="transmembrane region" description="Helical" evidence="1">
    <location>
        <begin position="300"/>
        <end position="325"/>
    </location>
</feature>
<name>A0AAD9IRY8_9ANNE</name>
<organism evidence="2 3">
    <name type="scientific">Paralvinella palmiformis</name>
    <dbReference type="NCBI Taxonomy" id="53620"/>
    <lineage>
        <taxon>Eukaryota</taxon>
        <taxon>Metazoa</taxon>
        <taxon>Spiralia</taxon>
        <taxon>Lophotrochozoa</taxon>
        <taxon>Annelida</taxon>
        <taxon>Polychaeta</taxon>
        <taxon>Sedentaria</taxon>
        <taxon>Canalipalpata</taxon>
        <taxon>Terebellida</taxon>
        <taxon>Terebelliformia</taxon>
        <taxon>Alvinellidae</taxon>
        <taxon>Paralvinella</taxon>
    </lineage>
</organism>
<dbReference type="CDD" id="cd22823">
    <property type="entry name" value="Gal_Rha_Lectin"/>
    <property type="match status" value="1"/>
</dbReference>
<proteinExistence type="predicted"/>
<gene>
    <name evidence="2" type="ORF">LSH36_1776g00004</name>
</gene>
<dbReference type="InterPro" id="IPR043159">
    <property type="entry name" value="Lectin_gal-bd_sf"/>
</dbReference>
<reference evidence="2" key="1">
    <citation type="journal article" date="2023" name="Mol. Biol. Evol.">
        <title>Third-Generation Sequencing Reveals the Adaptive Role of the Epigenome in Three Deep-Sea Polychaetes.</title>
        <authorList>
            <person name="Perez M."/>
            <person name="Aroh O."/>
            <person name="Sun Y."/>
            <person name="Lan Y."/>
            <person name="Juniper S.K."/>
            <person name="Young C.R."/>
            <person name="Angers B."/>
            <person name="Qian P.Y."/>
        </authorList>
    </citation>
    <scope>NUCLEOTIDE SEQUENCE</scope>
    <source>
        <strain evidence="2">P08H-3</strain>
    </source>
</reference>
<evidence type="ECO:0000256" key="1">
    <source>
        <dbReference type="SAM" id="Phobius"/>
    </source>
</evidence>
<keyword evidence="3" id="KW-1185">Reference proteome</keyword>
<dbReference type="PANTHER" id="PTHR46780">
    <property type="entry name" value="PROTEIN EVA-1"/>
    <property type="match status" value="1"/>
</dbReference>
<keyword evidence="1" id="KW-1133">Transmembrane helix</keyword>
<protein>
    <recommendedName>
        <fullName evidence="4">SUEL-type lectin domain-containing protein</fullName>
    </recommendedName>
</protein>
<keyword evidence="1" id="KW-0812">Transmembrane</keyword>
<dbReference type="AlphaFoldDB" id="A0AAD9IRY8"/>
<dbReference type="EMBL" id="JAODUP010001775">
    <property type="protein sequence ID" value="KAK2139457.1"/>
    <property type="molecule type" value="Genomic_DNA"/>
</dbReference>
<keyword evidence="1" id="KW-0472">Membrane</keyword>
<evidence type="ECO:0000313" key="3">
    <source>
        <dbReference type="Proteomes" id="UP001208570"/>
    </source>
</evidence>
<comment type="caution">
    <text evidence="2">The sequence shown here is derived from an EMBL/GenBank/DDBJ whole genome shotgun (WGS) entry which is preliminary data.</text>
</comment>
<evidence type="ECO:0008006" key="4">
    <source>
        <dbReference type="Google" id="ProtNLM"/>
    </source>
</evidence>
<dbReference type="Gene3D" id="2.60.120.740">
    <property type="match status" value="1"/>
</dbReference>
<evidence type="ECO:0000313" key="2">
    <source>
        <dbReference type="EMBL" id="KAK2139457.1"/>
    </source>
</evidence>
<accession>A0AAD9IRY8</accession>
<sequence length="419" mass="46737">MYCLPEHKEVCDDMEFVADCAKDEVILIGSAKFGRMRIGKCVKNDLGYLGCQNDVLGLTDRWCSGRQRCRVLLTNPELTSANTACLADLHSYLDVEYTCVPVAIPESRCQSTSQNKVKHNQGYISSHVTAETGCGSPRAPWVIEAQSGQTIDLWLIDFGALDREEQSLYTSCHQLYGFIIERDLGVNLTMCGGTERKRHLYKSKTNKVEVHMLSQLKDNFRYLVQYTFVGCSDLTPPAHAWYKREDYEAVIGCKSNDKIWRLYCKGNTWDGVVGNCSKKGKGEEPGKGSRTTFMFTFSSVILLTSVVCGAVLLIIIVIVGGSVYVKKQRIKHELKLRSDYGMLSQDHYYTLKSGYGINTMTSANIQLPGDSQPLVHIVDKDAMDTSTSQSDCVCGTMSRSLAIDQPIKNETRSSRGNLL</sequence>